<name>A0A318DZW0_9GAMM</name>
<dbReference type="RefSeq" id="WP_146216678.1">
    <property type="nucleotide sequence ID" value="NZ_CAWNXA010000017.1"/>
</dbReference>
<dbReference type="AlphaFoldDB" id="A0A318DZW0"/>
<protein>
    <recommendedName>
        <fullName evidence="3">Transposase</fullName>
    </recommendedName>
</protein>
<organism evidence="1 2">
    <name type="scientific">Sinimarinibacterium flocculans</name>
    <dbReference type="NCBI Taxonomy" id="985250"/>
    <lineage>
        <taxon>Bacteria</taxon>
        <taxon>Pseudomonadati</taxon>
        <taxon>Pseudomonadota</taxon>
        <taxon>Gammaproteobacteria</taxon>
        <taxon>Nevskiales</taxon>
        <taxon>Nevskiaceae</taxon>
        <taxon>Sinimarinibacterium</taxon>
    </lineage>
</organism>
<dbReference type="OrthoDB" id="9815173at2"/>
<gene>
    <name evidence="1" type="ORF">C8D93_11730</name>
</gene>
<dbReference type="Proteomes" id="UP000248330">
    <property type="component" value="Unassembled WGS sequence"/>
</dbReference>
<reference evidence="1 2" key="1">
    <citation type="submission" date="2018-04" db="EMBL/GenBank/DDBJ databases">
        <title>Genomic Encyclopedia of Type Strains, Phase IV (KMG-IV): sequencing the most valuable type-strain genomes for metagenomic binning, comparative biology and taxonomic classification.</title>
        <authorList>
            <person name="Goeker M."/>
        </authorList>
    </citation>
    <scope>NUCLEOTIDE SEQUENCE [LARGE SCALE GENOMIC DNA]</scope>
    <source>
        <strain evidence="1 2">DSM 104150</strain>
    </source>
</reference>
<evidence type="ECO:0000313" key="2">
    <source>
        <dbReference type="Proteomes" id="UP000248330"/>
    </source>
</evidence>
<evidence type="ECO:0000313" key="1">
    <source>
        <dbReference type="EMBL" id="PXV63453.1"/>
    </source>
</evidence>
<comment type="caution">
    <text evidence="1">The sequence shown here is derived from an EMBL/GenBank/DDBJ whole genome shotgun (WGS) entry which is preliminary data.</text>
</comment>
<dbReference type="EMBL" id="QICN01000017">
    <property type="protein sequence ID" value="PXV63453.1"/>
    <property type="molecule type" value="Genomic_DNA"/>
</dbReference>
<proteinExistence type="predicted"/>
<accession>A0A318DZW0</accession>
<keyword evidence="2" id="KW-1185">Reference proteome</keyword>
<evidence type="ECO:0008006" key="3">
    <source>
        <dbReference type="Google" id="ProtNLM"/>
    </source>
</evidence>
<sequence length="174" mass="19357">MGEARRRLKAARGAVAEIAGLEVPAGKVPVLWDRRAAATPLGQLPYFIEFLHISGLWQRWVDECPLEYTSPNAPGKQDVLGTWLLSILSGHRRRAHVTALRNDGVNPGMLGMQRVLSEDALRRGLKHPAEREAATAAWMERHLRESAWGLLSAGDWILDVDATVKPLYGHQDQK</sequence>